<dbReference type="PANTHER" id="PTHR43272:SF33">
    <property type="entry name" value="AMP-BINDING DOMAIN-CONTAINING PROTEIN-RELATED"/>
    <property type="match status" value="1"/>
</dbReference>
<evidence type="ECO:0000256" key="2">
    <source>
        <dbReference type="ARBA" id="ARBA00022840"/>
    </source>
</evidence>
<accession>A0A0F6WA37</accession>
<dbReference type="PROSITE" id="PS00455">
    <property type="entry name" value="AMP_BINDING"/>
    <property type="match status" value="1"/>
</dbReference>
<feature type="domain" description="AMP-dependent synthetase/ligase" evidence="4">
    <location>
        <begin position="25"/>
        <end position="390"/>
    </location>
</feature>
<dbReference type="Pfam" id="PF23562">
    <property type="entry name" value="AMP-binding_C_3"/>
    <property type="match status" value="1"/>
</dbReference>
<name>A0A0F6WA37_9BACT</name>
<evidence type="ECO:0000256" key="3">
    <source>
        <dbReference type="ARBA" id="ARBA00024484"/>
    </source>
</evidence>
<proteinExistence type="predicted"/>
<dbReference type="SUPFAM" id="SSF56801">
    <property type="entry name" value="Acetyl-CoA synthetase-like"/>
    <property type="match status" value="1"/>
</dbReference>
<dbReference type="GO" id="GO:0005524">
    <property type="term" value="F:ATP binding"/>
    <property type="evidence" value="ECO:0007669"/>
    <property type="project" value="UniProtKB-KW"/>
</dbReference>
<dbReference type="Pfam" id="PF00501">
    <property type="entry name" value="AMP-binding"/>
    <property type="match status" value="1"/>
</dbReference>
<dbReference type="InterPro" id="IPR045851">
    <property type="entry name" value="AMP-bd_C_sf"/>
</dbReference>
<dbReference type="KEGG" id="samy:DB32_008364"/>
<keyword evidence="5" id="KW-0436">Ligase</keyword>
<comment type="catalytic activity">
    <reaction evidence="3">
        <text>a long-chain fatty acid + ATP + CoA = a long-chain fatty acyl-CoA + AMP + diphosphate</text>
        <dbReference type="Rhea" id="RHEA:15421"/>
        <dbReference type="ChEBI" id="CHEBI:30616"/>
        <dbReference type="ChEBI" id="CHEBI:33019"/>
        <dbReference type="ChEBI" id="CHEBI:57287"/>
        <dbReference type="ChEBI" id="CHEBI:57560"/>
        <dbReference type="ChEBI" id="CHEBI:83139"/>
        <dbReference type="ChEBI" id="CHEBI:456215"/>
        <dbReference type="EC" id="6.2.1.3"/>
    </reaction>
    <physiologicalReaction direction="left-to-right" evidence="3">
        <dbReference type="Rhea" id="RHEA:15422"/>
    </physiologicalReaction>
</comment>
<evidence type="ECO:0000259" key="4">
    <source>
        <dbReference type="Pfam" id="PF00501"/>
    </source>
</evidence>
<keyword evidence="1" id="KW-0547">Nucleotide-binding</keyword>
<evidence type="ECO:0000313" key="6">
    <source>
        <dbReference type="Proteomes" id="UP000034883"/>
    </source>
</evidence>
<dbReference type="GO" id="GO:0016020">
    <property type="term" value="C:membrane"/>
    <property type="evidence" value="ECO:0007669"/>
    <property type="project" value="TreeGrafter"/>
</dbReference>
<dbReference type="InterPro" id="IPR000873">
    <property type="entry name" value="AMP-dep_synth/lig_dom"/>
</dbReference>
<keyword evidence="6" id="KW-1185">Reference proteome</keyword>
<evidence type="ECO:0000313" key="5">
    <source>
        <dbReference type="EMBL" id="AKF11215.1"/>
    </source>
</evidence>
<dbReference type="OrthoDB" id="9801302at2"/>
<keyword evidence="2" id="KW-0067">ATP-binding</keyword>
<dbReference type="Gene3D" id="3.30.300.30">
    <property type="match status" value="1"/>
</dbReference>
<dbReference type="PANTHER" id="PTHR43272">
    <property type="entry name" value="LONG-CHAIN-FATTY-ACID--COA LIGASE"/>
    <property type="match status" value="1"/>
</dbReference>
<dbReference type="GO" id="GO:0004467">
    <property type="term" value="F:long-chain fatty acid-CoA ligase activity"/>
    <property type="evidence" value="ECO:0007669"/>
    <property type="project" value="UniProtKB-EC"/>
</dbReference>
<dbReference type="AlphaFoldDB" id="A0A0F6WA37"/>
<dbReference type="InterPro" id="IPR020845">
    <property type="entry name" value="AMP-binding_CS"/>
</dbReference>
<sequence length="552" mass="59853">MDASKYLEIRPAPRAIFDALPARRDLTRFVVGDRAITFGEVAREIEDVALFLAHDGHRPTDRGAIFAQNRVEWMSAALAIQSAGGTMVPVYPSSTTEQVAYVLGHSDARVVFVAGEELVRSVLRALPSLPALARIVLLDDRDESIPGDVREKVITWSAARARGRAIANADPSALARMLDAISLDSPAIMLYTSGTSGPPKGVPLTHRNVGVNGRDWLEVLGPLVDEGMTDLLWLPMSHVFGFGEACIGNTLGWTSYLADPASVVARLPEVKPSAFMSVPVVWEKLAQAAMHSDDPAERKRRFDAATGGNLRFCLSGGAGLKREVKELFLEMGALLIEGYGLTEASPTLTMNRPDAFRFDSVGKPFPNVELRLADDGEILAKGESIFAGYHKDPAATREAFTEDGWLKTGDVGVFTEDGFLRIVDRKKDILVTSGGKNVPPANIEQRFADDPLFQHVVVYGDGKKYLVAGVWLNPLAVEPGLDGAALHALVESRIAAVNAQLARYESIKRFVILEPALSVASGHLTPTLKVKRKAVYATFGAQLDALYERSTR</sequence>
<dbReference type="STRING" id="927083.DB32_008364"/>
<gene>
    <name evidence="5" type="ORF">DB32_008364</name>
</gene>
<dbReference type="Proteomes" id="UP000034883">
    <property type="component" value="Chromosome"/>
</dbReference>
<protein>
    <submittedName>
        <fullName evidence="5">Long-chain-fatty-acid--CoA ligase</fullName>
    </submittedName>
</protein>
<dbReference type="CDD" id="cd05907">
    <property type="entry name" value="VL_LC_FACS_like"/>
    <property type="match status" value="1"/>
</dbReference>
<dbReference type="Gene3D" id="3.40.50.12780">
    <property type="entry name" value="N-terminal domain of ligase-like"/>
    <property type="match status" value="1"/>
</dbReference>
<organism evidence="5 6">
    <name type="scientific">Sandaracinus amylolyticus</name>
    <dbReference type="NCBI Taxonomy" id="927083"/>
    <lineage>
        <taxon>Bacteria</taxon>
        <taxon>Pseudomonadati</taxon>
        <taxon>Myxococcota</taxon>
        <taxon>Polyangia</taxon>
        <taxon>Polyangiales</taxon>
        <taxon>Sandaracinaceae</taxon>
        <taxon>Sandaracinus</taxon>
    </lineage>
</organism>
<reference evidence="5 6" key="1">
    <citation type="submission" date="2015-03" db="EMBL/GenBank/DDBJ databases">
        <title>Genome assembly of Sandaracinus amylolyticus DSM 53668.</title>
        <authorList>
            <person name="Sharma G."/>
            <person name="Subramanian S."/>
        </authorList>
    </citation>
    <scope>NUCLEOTIDE SEQUENCE [LARGE SCALE GENOMIC DNA]</scope>
    <source>
        <strain evidence="5 6">DSM 53668</strain>
    </source>
</reference>
<dbReference type="EMBL" id="CP011125">
    <property type="protein sequence ID" value="AKF11215.1"/>
    <property type="molecule type" value="Genomic_DNA"/>
</dbReference>
<evidence type="ECO:0000256" key="1">
    <source>
        <dbReference type="ARBA" id="ARBA00022741"/>
    </source>
</evidence>
<dbReference type="InterPro" id="IPR042099">
    <property type="entry name" value="ANL_N_sf"/>
</dbReference>
<dbReference type="RefSeq" id="WP_053238104.1">
    <property type="nucleotide sequence ID" value="NZ_CP011125.1"/>
</dbReference>